<keyword evidence="3" id="KW-1003">Cell membrane</keyword>
<dbReference type="PRINTS" id="PR01837">
    <property type="entry name" value="MGTCSAPBPROT"/>
</dbReference>
<evidence type="ECO:0000313" key="10">
    <source>
        <dbReference type="Proteomes" id="UP000582837"/>
    </source>
</evidence>
<dbReference type="AlphaFoldDB" id="A0A841GWV3"/>
<keyword evidence="4 7" id="KW-0812">Transmembrane</keyword>
<proteinExistence type="inferred from homology"/>
<evidence type="ECO:0000256" key="1">
    <source>
        <dbReference type="ARBA" id="ARBA00004651"/>
    </source>
</evidence>
<dbReference type="InterPro" id="IPR003416">
    <property type="entry name" value="MgtC/SapB/SrpB/YhiD_fam"/>
</dbReference>
<comment type="similarity">
    <text evidence="2">Belongs to the MgtC/SapB family.</text>
</comment>
<organism evidence="9 10">
    <name type="scientific">Longimicrobium terrae</name>
    <dbReference type="NCBI Taxonomy" id="1639882"/>
    <lineage>
        <taxon>Bacteria</taxon>
        <taxon>Pseudomonadati</taxon>
        <taxon>Gemmatimonadota</taxon>
        <taxon>Longimicrobiia</taxon>
        <taxon>Longimicrobiales</taxon>
        <taxon>Longimicrobiaceae</taxon>
        <taxon>Longimicrobium</taxon>
    </lineage>
</organism>
<comment type="subcellular location">
    <subcellularLocation>
        <location evidence="1">Cell membrane</location>
        <topology evidence="1">Multi-pass membrane protein</topology>
    </subcellularLocation>
</comment>
<evidence type="ECO:0000256" key="6">
    <source>
        <dbReference type="ARBA" id="ARBA00023136"/>
    </source>
</evidence>
<keyword evidence="5 7" id="KW-1133">Transmembrane helix</keyword>
<evidence type="ECO:0000256" key="7">
    <source>
        <dbReference type="SAM" id="Phobius"/>
    </source>
</evidence>
<feature type="domain" description="MgtC/SapB/SrpB/YhiD N-terminal" evidence="8">
    <location>
        <begin position="2"/>
        <end position="98"/>
    </location>
</feature>
<protein>
    <submittedName>
        <fullName evidence="9">Putative membrane protein YhiD involved in acid resistance</fullName>
    </submittedName>
</protein>
<dbReference type="Pfam" id="PF02308">
    <property type="entry name" value="MgtC"/>
    <property type="match status" value="1"/>
</dbReference>
<name>A0A841GWV3_9BACT</name>
<evidence type="ECO:0000256" key="3">
    <source>
        <dbReference type="ARBA" id="ARBA00022475"/>
    </source>
</evidence>
<gene>
    <name evidence="9" type="ORF">HNQ61_001442</name>
</gene>
<dbReference type="PANTHER" id="PTHR33778">
    <property type="entry name" value="PROTEIN MGTC"/>
    <property type="match status" value="1"/>
</dbReference>
<dbReference type="Proteomes" id="UP000582837">
    <property type="component" value="Unassembled WGS sequence"/>
</dbReference>
<accession>A0A841GWV3</accession>
<dbReference type="RefSeq" id="WP_338088090.1">
    <property type="nucleotide sequence ID" value="NZ_JABDTL010000002.1"/>
</dbReference>
<keyword evidence="10" id="KW-1185">Reference proteome</keyword>
<comment type="caution">
    <text evidence="9">The sequence shown here is derived from an EMBL/GenBank/DDBJ whole genome shotgun (WGS) entry which is preliminary data.</text>
</comment>
<feature type="transmembrane region" description="Helical" evidence="7">
    <location>
        <begin position="28"/>
        <end position="48"/>
    </location>
</feature>
<evidence type="ECO:0000259" key="8">
    <source>
        <dbReference type="Pfam" id="PF02308"/>
    </source>
</evidence>
<evidence type="ECO:0000256" key="5">
    <source>
        <dbReference type="ARBA" id="ARBA00022989"/>
    </source>
</evidence>
<evidence type="ECO:0000256" key="4">
    <source>
        <dbReference type="ARBA" id="ARBA00022692"/>
    </source>
</evidence>
<dbReference type="GO" id="GO:0005886">
    <property type="term" value="C:plasma membrane"/>
    <property type="evidence" value="ECO:0007669"/>
    <property type="project" value="UniProtKB-SubCell"/>
</dbReference>
<feature type="transmembrane region" description="Helical" evidence="7">
    <location>
        <begin position="60"/>
        <end position="93"/>
    </location>
</feature>
<evidence type="ECO:0000313" key="9">
    <source>
        <dbReference type="EMBL" id="MBB6069825.1"/>
    </source>
</evidence>
<keyword evidence="6 7" id="KW-0472">Membrane</keyword>
<dbReference type="EMBL" id="JACHIA010000003">
    <property type="protein sequence ID" value="MBB6069825.1"/>
    <property type="molecule type" value="Genomic_DNA"/>
</dbReference>
<sequence>MALGTALMTLVGVATASGAGGEYDPSSLARVVQGIAAGIGFLGGRAILKGGDHVRGLTTAATLWVAAGVGIACAAGLWHTTLIAVAITTVVLVAGRRADALLHRWFPATDKPADE</sequence>
<dbReference type="PANTHER" id="PTHR33778:SF1">
    <property type="entry name" value="MAGNESIUM TRANSPORTER YHID-RELATED"/>
    <property type="match status" value="1"/>
</dbReference>
<reference evidence="9 10" key="1">
    <citation type="submission" date="2020-08" db="EMBL/GenBank/DDBJ databases">
        <title>Genomic Encyclopedia of Type Strains, Phase IV (KMG-IV): sequencing the most valuable type-strain genomes for metagenomic binning, comparative biology and taxonomic classification.</title>
        <authorList>
            <person name="Goeker M."/>
        </authorList>
    </citation>
    <scope>NUCLEOTIDE SEQUENCE [LARGE SCALE GENOMIC DNA]</scope>
    <source>
        <strain evidence="9 10">DSM 29007</strain>
    </source>
</reference>
<dbReference type="InterPro" id="IPR049177">
    <property type="entry name" value="MgtC_SapB_SrpB_YhiD_N"/>
</dbReference>
<evidence type="ECO:0000256" key="2">
    <source>
        <dbReference type="ARBA" id="ARBA00009298"/>
    </source>
</evidence>